<protein>
    <submittedName>
        <fullName evidence="1">Uncharacterized protein</fullName>
    </submittedName>
</protein>
<name>A0A4Y2AX51_ARAVE</name>
<proteinExistence type="predicted"/>
<sequence length="111" mass="12187">MNAVSVPGSEELEVLSPSCIEIVQRPLWPKGRVSASRPEGDRLETQFPQRSVVYWACSTLNHTSSGKPPPFDVVRKLRERLPAQASSSSSDRGSKLCPKVVLMLLQNGTLI</sequence>
<keyword evidence="2" id="KW-1185">Reference proteome</keyword>
<reference evidence="1 2" key="1">
    <citation type="journal article" date="2019" name="Sci. Rep.">
        <title>Orb-weaving spider Araneus ventricosus genome elucidates the spidroin gene catalogue.</title>
        <authorList>
            <person name="Kono N."/>
            <person name="Nakamura H."/>
            <person name="Ohtoshi R."/>
            <person name="Moran D.A.P."/>
            <person name="Shinohara A."/>
            <person name="Yoshida Y."/>
            <person name="Fujiwara M."/>
            <person name="Mori M."/>
            <person name="Tomita M."/>
            <person name="Arakawa K."/>
        </authorList>
    </citation>
    <scope>NUCLEOTIDE SEQUENCE [LARGE SCALE GENOMIC DNA]</scope>
</reference>
<dbReference type="AlphaFoldDB" id="A0A4Y2AX51"/>
<comment type="caution">
    <text evidence="1">The sequence shown here is derived from an EMBL/GenBank/DDBJ whole genome shotgun (WGS) entry which is preliminary data.</text>
</comment>
<dbReference type="Proteomes" id="UP000499080">
    <property type="component" value="Unassembled WGS sequence"/>
</dbReference>
<evidence type="ECO:0000313" key="2">
    <source>
        <dbReference type="Proteomes" id="UP000499080"/>
    </source>
</evidence>
<accession>A0A4Y2AX51</accession>
<organism evidence="1 2">
    <name type="scientific">Araneus ventricosus</name>
    <name type="common">Orbweaver spider</name>
    <name type="synonym">Epeira ventricosa</name>
    <dbReference type="NCBI Taxonomy" id="182803"/>
    <lineage>
        <taxon>Eukaryota</taxon>
        <taxon>Metazoa</taxon>
        <taxon>Ecdysozoa</taxon>
        <taxon>Arthropoda</taxon>
        <taxon>Chelicerata</taxon>
        <taxon>Arachnida</taxon>
        <taxon>Araneae</taxon>
        <taxon>Araneomorphae</taxon>
        <taxon>Entelegynae</taxon>
        <taxon>Araneoidea</taxon>
        <taxon>Araneidae</taxon>
        <taxon>Araneus</taxon>
    </lineage>
</organism>
<dbReference type="EMBL" id="BGPR01000036">
    <property type="protein sequence ID" value="GBL84313.1"/>
    <property type="molecule type" value="Genomic_DNA"/>
</dbReference>
<evidence type="ECO:0000313" key="1">
    <source>
        <dbReference type="EMBL" id="GBL84313.1"/>
    </source>
</evidence>
<gene>
    <name evidence="1" type="ORF">AVEN_118682_1</name>
</gene>